<dbReference type="Pfam" id="PF05598">
    <property type="entry name" value="DUF772"/>
    <property type="match status" value="1"/>
</dbReference>
<dbReference type="InterPro" id="IPR008490">
    <property type="entry name" value="Transposase_InsH_N"/>
</dbReference>
<dbReference type="Pfam" id="PF13751">
    <property type="entry name" value="DDE_Tnp_1_6"/>
    <property type="match status" value="1"/>
</dbReference>
<dbReference type="PANTHER" id="PTHR33408">
    <property type="entry name" value="TRANSPOSASE"/>
    <property type="match status" value="1"/>
</dbReference>
<organism evidence="3 4">
    <name type="scientific">Coprococcus comes</name>
    <dbReference type="NCBI Taxonomy" id="410072"/>
    <lineage>
        <taxon>Bacteria</taxon>
        <taxon>Bacillati</taxon>
        <taxon>Bacillota</taxon>
        <taxon>Clostridia</taxon>
        <taxon>Lachnospirales</taxon>
        <taxon>Lachnospiraceae</taxon>
        <taxon>Coprococcus</taxon>
    </lineage>
</organism>
<feature type="domain" description="Transposase DDE" evidence="2">
    <location>
        <begin position="448"/>
        <end position="579"/>
    </location>
</feature>
<dbReference type="PANTHER" id="PTHR33408:SF2">
    <property type="entry name" value="TRANSPOSASE DDE DOMAIN-CONTAINING PROTEIN"/>
    <property type="match status" value="1"/>
</dbReference>
<accession>A0A174F749</accession>
<proteinExistence type="predicted"/>
<reference evidence="3 4" key="1">
    <citation type="submission" date="2015-09" db="EMBL/GenBank/DDBJ databases">
        <authorList>
            <consortium name="Pathogen Informatics"/>
        </authorList>
    </citation>
    <scope>NUCLEOTIDE SEQUENCE [LARGE SCALE GENOMIC DNA]</scope>
    <source>
        <strain evidence="3 4">2789STDY5834866</strain>
    </source>
</reference>
<dbReference type="InterPro" id="IPR025668">
    <property type="entry name" value="Tnp_DDE_dom"/>
</dbReference>
<dbReference type="EMBL" id="CYZK01000013">
    <property type="protein sequence ID" value="CUO43965.1"/>
    <property type="molecule type" value="Genomic_DNA"/>
</dbReference>
<name>A0A174F749_9FIRM</name>
<evidence type="ECO:0000313" key="3">
    <source>
        <dbReference type="EMBL" id="CUO43965.1"/>
    </source>
</evidence>
<protein>
    <submittedName>
        <fullName evidence="3">Transposase domain (DUF772)</fullName>
    </submittedName>
</protein>
<dbReference type="InterPro" id="IPR047629">
    <property type="entry name" value="IS1182_transpos"/>
</dbReference>
<evidence type="ECO:0000259" key="1">
    <source>
        <dbReference type="Pfam" id="PF05598"/>
    </source>
</evidence>
<feature type="domain" description="Transposase InsH N-terminal" evidence="1">
    <location>
        <begin position="40"/>
        <end position="127"/>
    </location>
</feature>
<evidence type="ECO:0000313" key="4">
    <source>
        <dbReference type="Proteomes" id="UP000095362"/>
    </source>
</evidence>
<dbReference type="Proteomes" id="UP000095362">
    <property type="component" value="Unassembled WGS sequence"/>
</dbReference>
<gene>
    <name evidence="3" type="ORF">ERS852481_02078</name>
</gene>
<dbReference type="NCBIfam" id="NF033551">
    <property type="entry name" value="transpos_IS1182"/>
    <property type="match status" value="1"/>
</dbReference>
<evidence type="ECO:0000259" key="2">
    <source>
        <dbReference type="Pfam" id="PF13751"/>
    </source>
</evidence>
<dbReference type="AlphaFoldDB" id="A0A174F749"/>
<sequence length="594" mass="70251">MITIFLSVTCYNVTMLTNNYYNDFFELGQQKINFSFFELSLPDDDPVYTLKKVMEELDFSGLLANCSDKGRTGYNPIMMYAVVTYANMRGIRSVDRIVDLCERDLAFIWLTRGQKPKRDAFYDFKNRKLTSDILDDLNYQFMRRLQKEGLVTLKELFIDGTKIEANANRYTFVWRGSINYHLAGLLDSIDQLFEKYNSFLQENDYGTKYELGNAQMFVIEGMDKVREVIEKNRKRKLVKHKKLSNNRIIEIDNCSPLEIRKLQNNLTMIADNEGIEFVYGKGKRKPALQQLHEELEQCGKRLMEYKECFEIMGKDRNSYSKTDLEATFMRMKEDHMLNGQLKPAYNVQIAVENYFIVHGYVSSDRTDYNTLIPVLEKHKNAFGSILEEVTADSGYCSEKNLLYLKQNEISSYIKLQDHEKRKTRAYSEDISKYYNMRTGIFEDEQFYICHDGRELRHLRTESKEQDGYTQTFEVYGCADCSGCEHKARCLYKYDAEKDAEKNKVMKINEQWEELKERSHANIQSERGILKRQTRSIQTEGHFGDIKENENFRRFNYRSADKVYKEFMLYAIGRNINKYHRFLYEKLRKFEGKTA</sequence>